<dbReference type="EMBL" id="LJIJ01003047">
    <property type="protein sequence ID" value="ODM88943.1"/>
    <property type="molecule type" value="Genomic_DNA"/>
</dbReference>
<keyword evidence="3" id="KW-1185">Reference proteome</keyword>
<feature type="non-terminal residue" evidence="2">
    <location>
        <position position="161"/>
    </location>
</feature>
<name>A0A1D2M7J6_ORCCI</name>
<organism evidence="2 3">
    <name type="scientific">Orchesella cincta</name>
    <name type="common">Springtail</name>
    <name type="synonym">Podura cincta</name>
    <dbReference type="NCBI Taxonomy" id="48709"/>
    <lineage>
        <taxon>Eukaryota</taxon>
        <taxon>Metazoa</taxon>
        <taxon>Ecdysozoa</taxon>
        <taxon>Arthropoda</taxon>
        <taxon>Hexapoda</taxon>
        <taxon>Collembola</taxon>
        <taxon>Entomobryomorpha</taxon>
        <taxon>Entomobryoidea</taxon>
        <taxon>Orchesellidae</taxon>
        <taxon>Orchesellinae</taxon>
        <taxon>Orchesella</taxon>
    </lineage>
</organism>
<dbReference type="InterPro" id="IPR029048">
    <property type="entry name" value="HSP70_C_sf"/>
</dbReference>
<proteinExistence type="predicted"/>
<evidence type="ECO:0000313" key="2">
    <source>
        <dbReference type="EMBL" id="ODM88943.1"/>
    </source>
</evidence>
<evidence type="ECO:0000256" key="1">
    <source>
        <dbReference type="SAM" id="Coils"/>
    </source>
</evidence>
<dbReference type="SUPFAM" id="SSF100934">
    <property type="entry name" value="Heat shock protein 70kD (HSP70), C-terminal subdomain"/>
    <property type="match status" value="1"/>
</dbReference>
<dbReference type="Proteomes" id="UP000094527">
    <property type="component" value="Unassembled WGS sequence"/>
</dbReference>
<keyword evidence="2" id="KW-0346">Stress response</keyword>
<keyword evidence="1" id="KW-0175">Coiled coil</keyword>
<accession>A0A1D2M7J6</accession>
<gene>
    <name evidence="2" type="ORF">Ocin01_17739</name>
</gene>
<evidence type="ECO:0000313" key="3">
    <source>
        <dbReference type="Proteomes" id="UP000094527"/>
    </source>
</evidence>
<comment type="caution">
    <text evidence="2">The sequence shown here is derived from an EMBL/GenBank/DDBJ whole genome shotgun (WGS) entry which is preliminary data.</text>
</comment>
<sequence length="161" mass="18337">MTKDNNLLGSFDLSGIPPAQEVCHKLKSPLILMQRNHEPRRRLRGCSLMPEKYKKEDEMQQERIKAKNQLEAYLFEVLDKCNENLKWLDSNALAEKEEYEDRLKEMEKELPAIMMKMHGAGAGGAAPGGAGFPGGFPGGFPVCGLLWIPRRWISTKRWTYS</sequence>
<reference evidence="2 3" key="1">
    <citation type="journal article" date="2016" name="Genome Biol. Evol.">
        <title>Gene Family Evolution Reflects Adaptation to Soil Environmental Stressors in the Genome of the Collembolan Orchesella cincta.</title>
        <authorList>
            <person name="Faddeeva-Vakhrusheva A."/>
            <person name="Derks M.F."/>
            <person name="Anvar S.Y."/>
            <person name="Agamennone V."/>
            <person name="Suring W."/>
            <person name="Smit S."/>
            <person name="van Straalen N.M."/>
            <person name="Roelofs D."/>
        </authorList>
    </citation>
    <scope>NUCLEOTIDE SEQUENCE [LARGE SCALE GENOMIC DNA]</scope>
    <source>
        <tissue evidence="2">Mixed pool</tissue>
    </source>
</reference>
<dbReference type="Gene3D" id="1.20.1270.10">
    <property type="match status" value="2"/>
</dbReference>
<dbReference type="STRING" id="48709.A0A1D2M7J6"/>
<protein>
    <submittedName>
        <fullName evidence="2">Heat shock protein 70 A2</fullName>
    </submittedName>
</protein>
<dbReference type="AlphaFoldDB" id="A0A1D2M7J6"/>
<feature type="coiled-coil region" evidence="1">
    <location>
        <begin position="89"/>
        <end position="116"/>
    </location>
</feature>
<dbReference type="OrthoDB" id="2401965at2759"/>